<keyword evidence="4" id="KW-0732">Signal</keyword>
<evidence type="ECO:0000256" key="2">
    <source>
        <dbReference type="ARBA" id="ARBA00018109"/>
    </source>
</evidence>
<reference evidence="8" key="2">
    <citation type="submission" date="2025-08" db="UniProtKB">
        <authorList>
            <consortium name="Ensembl"/>
        </authorList>
    </citation>
    <scope>IDENTIFICATION</scope>
    <source>
        <strain evidence="8">Glennie</strain>
    </source>
</reference>
<dbReference type="PANTHER" id="PTHR12167">
    <property type="entry name" value="C-TYPE NATRIURETIC PEPTIDE"/>
    <property type="match status" value="1"/>
</dbReference>
<evidence type="ECO:0000256" key="1">
    <source>
        <dbReference type="ARBA" id="ARBA00004613"/>
    </source>
</evidence>
<dbReference type="Bgee" id="ENSOANG00000038692">
    <property type="expression patterns" value="Expressed in cerebellum and 5 other cell types or tissues"/>
</dbReference>
<dbReference type="Proteomes" id="UP000002279">
    <property type="component" value="Chromosome 1"/>
</dbReference>
<evidence type="ECO:0000313" key="9">
    <source>
        <dbReference type="Proteomes" id="UP000002279"/>
    </source>
</evidence>
<dbReference type="GO" id="GO:0051427">
    <property type="term" value="F:hormone receptor binding"/>
    <property type="evidence" value="ECO:0000318"/>
    <property type="project" value="GO_Central"/>
</dbReference>
<keyword evidence="9" id="KW-1185">Reference proteome</keyword>
<reference evidence="8" key="3">
    <citation type="submission" date="2025-09" db="UniProtKB">
        <authorList>
            <consortium name="Ensembl"/>
        </authorList>
    </citation>
    <scope>IDENTIFICATION</scope>
    <source>
        <strain evidence="8">Glennie</strain>
    </source>
</reference>
<dbReference type="InterPro" id="IPR000663">
    <property type="entry name" value="Natr_peptide"/>
</dbReference>
<dbReference type="GeneTree" id="ENSGT00390000015492"/>
<reference evidence="8 9" key="1">
    <citation type="journal article" date="2008" name="Nature">
        <title>Genome analysis of the platypus reveals unique signatures of evolution.</title>
        <authorList>
            <person name="Warren W.C."/>
            <person name="Hillier L.W."/>
            <person name="Marshall Graves J.A."/>
            <person name="Birney E."/>
            <person name="Ponting C.P."/>
            <person name="Grutzner F."/>
            <person name="Belov K."/>
            <person name="Miller W."/>
            <person name="Clarke L."/>
            <person name="Chinwalla A.T."/>
            <person name="Yang S.P."/>
            <person name="Heger A."/>
            <person name="Locke D.P."/>
            <person name="Miethke P."/>
            <person name="Waters P.D."/>
            <person name="Veyrunes F."/>
            <person name="Fulton L."/>
            <person name="Fulton B."/>
            <person name="Graves T."/>
            <person name="Wallis J."/>
            <person name="Puente X.S."/>
            <person name="Lopez-Otin C."/>
            <person name="Ordonez G.R."/>
            <person name="Eichler E.E."/>
            <person name="Chen L."/>
            <person name="Cheng Z."/>
            <person name="Deakin J.E."/>
            <person name="Alsop A."/>
            <person name="Thompson K."/>
            <person name="Kirby P."/>
            <person name="Papenfuss A.T."/>
            <person name="Wakefield M.J."/>
            <person name="Olender T."/>
            <person name="Lancet D."/>
            <person name="Huttley G.A."/>
            <person name="Smit A.F."/>
            <person name="Pask A."/>
            <person name="Temple-Smith P."/>
            <person name="Batzer M.A."/>
            <person name="Walker J.A."/>
            <person name="Konkel M.K."/>
            <person name="Harris R.S."/>
            <person name="Whittington C.M."/>
            <person name="Wong E.S."/>
            <person name="Gemmell N.J."/>
            <person name="Buschiazzo E."/>
            <person name="Vargas Jentzsch I.M."/>
            <person name="Merkel A."/>
            <person name="Schmitz J."/>
            <person name="Zemann A."/>
            <person name="Churakov G."/>
            <person name="Kriegs J.O."/>
            <person name="Brosius J."/>
            <person name="Murchison E.P."/>
            <person name="Sachidanandam R."/>
            <person name="Smith C."/>
            <person name="Hannon G.J."/>
            <person name="Tsend-Ayush E."/>
            <person name="McMillan D."/>
            <person name="Attenborough R."/>
            <person name="Rens W."/>
            <person name="Ferguson-Smith M."/>
            <person name="Lefevre C.M."/>
            <person name="Sharp J.A."/>
            <person name="Nicholas K.R."/>
            <person name="Ray D.A."/>
            <person name="Kube M."/>
            <person name="Reinhardt R."/>
            <person name="Pringle T.H."/>
            <person name="Taylor J."/>
            <person name="Jones R.C."/>
            <person name="Nixon B."/>
            <person name="Dacheux J.L."/>
            <person name="Niwa H."/>
            <person name="Sekita Y."/>
            <person name="Huang X."/>
            <person name="Stark A."/>
            <person name="Kheradpour P."/>
            <person name="Kellis M."/>
            <person name="Flicek P."/>
            <person name="Chen Y."/>
            <person name="Webber C."/>
            <person name="Hardison R."/>
            <person name="Nelson J."/>
            <person name="Hallsworth-Pepin K."/>
            <person name="Delehaunty K."/>
            <person name="Markovic C."/>
            <person name="Minx P."/>
            <person name="Feng Y."/>
            <person name="Kremitzki C."/>
            <person name="Mitreva M."/>
            <person name="Glasscock J."/>
            <person name="Wylie T."/>
            <person name="Wohldmann P."/>
            <person name="Thiru P."/>
            <person name="Nhan M.N."/>
            <person name="Pohl C.S."/>
            <person name="Smith S.M."/>
            <person name="Hou S."/>
            <person name="Nefedov M."/>
            <person name="de Jong P.J."/>
            <person name="Renfree M.B."/>
            <person name="Mardis E.R."/>
            <person name="Wilson R.K."/>
        </authorList>
    </citation>
    <scope>NUCLEOTIDE SEQUENCE [LARGE SCALE GENOMIC DNA]</scope>
    <source>
        <strain evidence="8 9">Glennie</strain>
    </source>
</reference>
<dbReference type="PROSITE" id="PS00263">
    <property type="entry name" value="NATRIURETIC_PEPTIDE"/>
    <property type="match status" value="1"/>
</dbReference>
<dbReference type="InterPro" id="IPR030480">
    <property type="entry name" value="Natr_peptide_CS"/>
</dbReference>
<comment type="similarity">
    <text evidence="6">Belongs to the natriuretic peptide family.</text>
</comment>
<comment type="subcellular location">
    <subcellularLocation>
        <location evidence="1 6">Secreted</location>
    </subcellularLocation>
</comment>
<feature type="region of interest" description="Disordered" evidence="7">
    <location>
        <begin position="71"/>
        <end position="105"/>
    </location>
</feature>
<dbReference type="GO" id="GO:0005179">
    <property type="term" value="F:hormone activity"/>
    <property type="evidence" value="ECO:0000318"/>
    <property type="project" value="GO_Central"/>
</dbReference>
<organism evidence="8 9">
    <name type="scientific">Ornithorhynchus anatinus</name>
    <name type="common">Duckbill platypus</name>
    <dbReference type="NCBI Taxonomy" id="9258"/>
    <lineage>
        <taxon>Eukaryota</taxon>
        <taxon>Metazoa</taxon>
        <taxon>Chordata</taxon>
        <taxon>Craniata</taxon>
        <taxon>Vertebrata</taxon>
        <taxon>Euteleostomi</taxon>
        <taxon>Mammalia</taxon>
        <taxon>Monotremata</taxon>
        <taxon>Ornithorhynchidae</taxon>
        <taxon>Ornithorhynchus</taxon>
    </lineage>
</organism>
<dbReference type="GO" id="GO:0005576">
    <property type="term" value="C:extracellular region"/>
    <property type="evidence" value="ECO:0007669"/>
    <property type="project" value="UniProtKB-SubCell"/>
</dbReference>
<evidence type="ECO:0000256" key="6">
    <source>
        <dbReference type="RuleBase" id="RU003686"/>
    </source>
</evidence>
<dbReference type="GO" id="GO:0097746">
    <property type="term" value="P:blood vessel diameter maintenance"/>
    <property type="evidence" value="ECO:0007669"/>
    <property type="project" value="UniProtKB-KW"/>
</dbReference>
<keyword evidence="3" id="KW-0964">Secreted</keyword>
<gene>
    <name evidence="8" type="primary">NPPC</name>
</gene>
<sequence length="250" mass="26047">MVLMSGGKRGAVRGGPAPLVPPPAPGPGSFWTASLVGGREGEGEAGQSRGRPVGGGMTSACRLGYKRVEGARPAQNAPRRCPGPVLPSSGPIPPSPGRPCPVQDRSCPARRVHSALALDACPSPPAGHGTMHLSHLLAWALLLTLLSLRAEAKPPSPQKVPRSPGDEASEAVAANGGGKRGDKEPKGDRPRLLRELRLDTRSRGSRGVWTRLLHDHPNPRKYKPANKKGLSKGCFGLKLDRIGSTSGLGC</sequence>
<evidence type="ECO:0000256" key="5">
    <source>
        <dbReference type="ARBA" id="ARBA00022858"/>
    </source>
</evidence>
<accession>A0A6I8PG27</accession>
<keyword evidence="5 6" id="KW-0838">Vasoactive</keyword>
<name>A0A6I8PG27_ORNAN</name>
<evidence type="ECO:0000256" key="7">
    <source>
        <dbReference type="SAM" id="MobiDB-lite"/>
    </source>
</evidence>
<evidence type="ECO:0000256" key="4">
    <source>
        <dbReference type="ARBA" id="ARBA00022729"/>
    </source>
</evidence>
<dbReference type="PANTHER" id="PTHR12167:SF2">
    <property type="entry name" value="C-TYPE NATRIURETIC PEPTIDE"/>
    <property type="match status" value="1"/>
</dbReference>
<dbReference type="GO" id="GO:0007168">
    <property type="term" value="P:receptor guanylyl cyclase signaling pathway"/>
    <property type="evidence" value="ECO:0000318"/>
    <property type="project" value="GO_Central"/>
</dbReference>
<feature type="region of interest" description="Disordered" evidence="7">
    <location>
        <begin position="1"/>
        <end position="58"/>
    </location>
</feature>
<dbReference type="PRINTS" id="PR00713">
    <property type="entry name" value="CNATPEPTIDE"/>
</dbReference>
<dbReference type="InterPro" id="IPR002406">
    <property type="entry name" value="C_natriurtcpep"/>
</dbReference>
<feature type="region of interest" description="Disordered" evidence="7">
    <location>
        <begin position="153"/>
        <end position="192"/>
    </location>
</feature>
<dbReference type="AlphaFoldDB" id="A0A6I8PG27"/>
<dbReference type="Pfam" id="PF00212">
    <property type="entry name" value="ANP"/>
    <property type="match status" value="1"/>
</dbReference>
<dbReference type="GO" id="GO:0006182">
    <property type="term" value="P:cGMP biosynthetic process"/>
    <property type="evidence" value="ECO:0000318"/>
    <property type="project" value="GO_Central"/>
</dbReference>
<feature type="compositionally biased region" description="Basic and acidic residues" evidence="7">
    <location>
        <begin position="179"/>
        <end position="192"/>
    </location>
</feature>
<evidence type="ECO:0000256" key="3">
    <source>
        <dbReference type="ARBA" id="ARBA00022525"/>
    </source>
</evidence>
<dbReference type="Ensembl" id="ENSOANT00000071640.1">
    <property type="protein sequence ID" value="ENSOANP00000053811.1"/>
    <property type="gene ID" value="ENSOANG00000038692.1"/>
</dbReference>
<evidence type="ECO:0000313" key="8">
    <source>
        <dbReference type="Ensembl" id="ENSOANP00000053811.1"/>
    </source>
</evidence>
<dbReference type="InParanoid" id="A0A6I8PG27"/>
<protein>
    <recommendedName>
        <fullName evidence="2">C-type natriuretic peptide</fullName>
    </recommendedName>
</protein>
<dbReference type="SMART" id="SM00183">
    <property type="entry name" value="NAT_PEP"/>
    <property type="match status" value="1"/>
</dbReference>
<dbReference type="PRINTS" id="PR00710">
    <property type="entry name" value="NATPEPTIDES"/>
</dbReference>
<feature type="compositionally biased region" description="Pro residues" evidence="7">
    <location>
        <begin position="90"/>
        <end position="99"/>
    </location>
</feature>
<proteinExistence type="inferred from homology"/>